<keyword evidence="6 10" id="KW-0694">RNA-binding</keyword>
<accession>A0A8T2XBR3</accession>
<dbReference type="Gene3D" id="3.30.70.330">
    <property type="match status" value="2"/>
</dbReference>
<dbReference type="GO" id="GO:0005681">
    <property type="term" value="C:spliceosomal complex"/>
    <property type="evidence" value="ECO:0007669"/>
    <property type="project" value="UniProtKB-KW"/>
</dbReference>
<evidence type="ECO:0000256" key="10">
    <source>
        <dbReference type="PROSITE-ProRule" id="PRU00176"/>
    </source>
</evidence>
<evidence type="ECO:0000256" key="11">
    <source>
        <dbReference type="SAM" id="MobiDB-lite"/>
    </source>
</evidence>
<dbReference type="FunFam" id="3.30.70.330:FF:000029">
    <property type="entry name" value="U2 small nuclear ribonucleoprotein B"/>
    <property type="match status" value="1"/>
</dbReference>
<dbReference type="InterPro" id="IPR032675">
    <property type="entry name" value="LRR_dom_sf"/>
</dbReference>
<evidence type="ECO:0000256" key="8">
    <source>
        <dbReference type="ARBA" id="ARBA00023242"/>
    </source>
</evidence>
<dbReference type="InterPro" id="IPR009798">
    <property type="entry name" value="Wun1-like"/>
</dbReference>
<evidence type="ECO:0000256" key="4">
    <source>
        <dbReference type="ARBA" id="ARBA00022728"/>
    </source>
</evidence>
<evidence type="ECO:0000256" key="5">
    <source>
        <dbReference type="ARBA" id="ARBA00022737"/>
    </source>
</evidence>
<comment type="similarity">
    <text evidence="2">Belongs to the RRM U1 A/B'' family.</text>
</comment>
<keyword evidence="7" id="KW-0508">mRNA splicing</keyword>
<evidence type="ECO:0000313" key="13">
    <source>
        <dbReference type="EMBL" id="KAH8490548.1"/>
    </source>
</evidence>
<proteinExistence type="inferred from homology"/>
<keyword evidence="8" id="KW-0539">Nucleus</keyword>
<feature type="domain" description="RRM" evidence="12">
    <location>
        <begin position="389"/>
        <end position="463"/>
    </location>
</feature>
<evidence type="ECO:0000313" key="14">
    <source>
        <dbReference type="Proteomes" id="UP000807159"/>
    </source>
</evidence>
<dbReference type="EMBL" id="JACEGQ020000013">
    <property type="protein sequence ID" value="KAH8490548.1"/>
    <property type="molecule type" value="Genomic_DNA"/>
</dbReference>
<dbReference type="SUPFAM" id="SSF52047">
    <property type="entry name" value="RNI-like"/>
    <property type="match status" value="1"/>
</dbReference>
<dbReference type="CDD" id="cd12247">
    <property type="entry name" value="RRM2_U1A_like"/>
    <property type="match status" value="1"/>
</dbReference>
<dbReference type="PROSITE" id="PS50102">
    <property type="entry name" value="RRM"/>
    <property type="match status" value="2"/>
</dbReference>
<dbReference type="Proteomes" id="UP000807159">
    <property type="component" value="Chromosome 13"/>
</dbReference>
<name>A0A8T2XBR3_POPDE</name>
<evidence type="ECO:0000256" key="1">
    <source>
        <dbReference type="ARBA" id="ARBA00004123"/>
    </source>
</evidence>
<dbReference type="SUPFAM" id="SSF54928">
    <property type="entry name" value="RNA-binding domain, RBD"/>
    <property type="match status" value="1"/>
</dbReference>
<feature type="domain" description="RRM" evidence="12">
    <location>
        <begin position="240"/>
        <end position="319"/>
    </location>
</feature>
<evidence type="ECO:0000256" key="3">
    <source>
        <dbReference type="ARBA" id="ARBA00022664"/>
    </source>
</evidence>
<dbReference type="SMART" id="SM00367">
    <property type="entry name" value="LRR_CC"/>
    <property type="match status" value="5"/>
</dbReference>
<feature type="compositionally biased region" description="Polar residues" evidence="11">
    <location>
        <begin position="369"/>
        <end position="385"/>
    </location>
</feature>
<evidence type="ECO:0000256" key="9">
    <source>
        <dbReference type="ARBA" id="ARBA00023274"/>
    </source>
</evidence>
<dbReference type="InterPro" id="IPR035979">
    <property type="entry name" value="RBD_domain_sf"/>
</dbReference>
<dbReference type="CDD" id="cd12246">
    <property type="entry name" value="RRM1_U1A_like"/>
    <property type="match status" value="1"/>
</dbReference>
<keyword evidence="9" id="KW-0687">Ribonucleoprotein</keyword>
<dbReference type="InterPro" id="IPR000504">
    <property type="entry name" value="RRM_dom"/>
</dbReference>
<dbReference type="GO" id="GO:0030532">
    <property type="term" value="C:small nuclear ribonucleoprotein complex"/>
    <property type="evidence" value="ECO:0007669"/>
    <property type="project" value="UniProtKB-ARBA"/>
</dbReference>
<dbReference type="Pfam" id="PF00076">
    <property type="entry name" value="RRM_1"/>
    <property type="match status" value="2"/>
</dbReference>
<keyword evidence="3" id="KW-0507">mRNA processing</keyword>
<protein>
    <recommendedName>
        <fullName evidence="12">RRM domain-containing protein</fullName>
    </recommendedName>
</protein>
<dbReference type="GO" id="GO:0006397">
    <property type="term" value="P:mRNA processing"/>
    <property type="evidence" value="ECO:0007669"/>
    <property type="project" value="UniProtKB-KW"/>
</dbReference>
<dbReference type="Gene3D" id="3.80.10.10">
    <property type="entry name" value="Ribonuclease Inhibitor"/>
    <property type="match status" value="3"/>
</dbReference>
<dbReference type="InterPro" id="IPR032710">
    <property type="entry name" value="NTF2-like_dom_sf"/>
</dbReference>
<comment type="subcellular location">
    <subcellularLocation>
        <location evidence="1">Nucleus</location>
    </subcellularLocation>
</comment>
<dbReference type="FunFam" id="3.30.70.330:FF:000039">
    <property type="entry name" value="U1 small nuclear ribonucleoprotein A"/>
    <property type="match status" value="1"/>
</dbReference>
<dbReference type="Gene3D" id="3.10.450.50">
    <property type="match status" value="1"/>
</dbReference>
<dbReference type="Pfam" id="PF07107">
    <property type="entry name" value="WI12"/>
    <property type="match status" value="1"/>
</dbReference>
<dbReference type="AlphaFoldDB" id="A0A8T2XBR3"/>
<feature type="region of interest" description="Disordered" evidence="11">
    <location>
        <begin position="334"/>
        <end position="385"/>
    </location>
</feature>
<feature type="compositionally biased region" description="Basic and acidic residues" evidence="11">
    <location>
        <begin position="340"/>
        <end position="353"/>
    </location>
</feature>
<keyword evidence="14" id="KW-1185">Reference proteome</keyword>
<evidence type="ECO:0000256" key="6">
    <source>
        <dbReference type="ARBA" id="ARBA00022884"/>
    </source>
</evidence>
<gene>
    <name evidence="13" type="ORF">H0E87_022912</name>
</gene>
<dbReference type="GO" id="GO:0008380">
    <property type="term" value="P:RNA splicing"/>
    <property type="evidence" value="ECO:0007669"/>
    <property type="project" value="UniProtKB-KW"/>
</dbReference>
<evidence type="ECO:0000256" key="7">
    <source>
        <dbReference type="ARBA" id="ARBA00023187"/>
    </source>
</evidence>
<reference evidence="13" key="1">
    <citation type="journal article" date="2021" name="J. Hered.">
        <title>Genome Assembly of Salicaceae Populus deltoides (Eastern Cottonwood) I-69 Based on Nanopore Sequencing and Hi-C Technologies.</title>
        <authorList>
            <person name="Bai S."/>
            <person name="Wu H."/>
            <person name="Zhang J."/>
            <person name="Pan Z."/>
            <person name="Zhao W."/>
            <person name="Li Z."/>
            <person name="Tong C."/>
        </authorList>
    </citation>
    <scope>NUCLEOTIDE SEQUENCE</scope>
    <source>
        <tissue evidence="13">Leaf</tissue>
    </source>
</reference>
<dbReference type="SUPFAM" id="SSF54427">
    <property type="entry name" value="NTF2-like"/>
    <property type="match status" value="1"/>
</dbReference>
<dbReference type="InterPro" id="IPR006553">
    <property type="entry name" value="Leu-rich_rpt_Cys-con_subtyp"/>
</dbReference>
<sequence length="866" mass="96631">MELMIRTVHVLLTFPIKPPPKLPYSNLKSKNNKSKTQSPLSFFFPLRLHRSLCSLKLETKRASLEEIEGEHNKRVVVALYDALVNKDIETAHRLLAPDLEWWFHGPPIHQQHLMSLLTGQPPSSSSSVRPNNNSFIFQYPLSNVVAFGSMVLVEGFNKDWNVSWVHAWTVTNGIVTHVREYFNTSVTVTRFGDGGSSISSSPAISTSQSRASCQSVWQSKVSDNKSVPAKMLTGDIPPNQTIYVKNLNEKVRKEELKRSLYCLFSQYGRILDVVALKTAKLRGQAWVVFSEVTAASNAVRQMQGFPFYDKPMRIQYAKTMSDCITEAEGVYDPNAKKKKKNEEKAERKKRAEESQQSAPANGKPAESNGGPTSFRHGNQGAQETAPPNNILFIQNLPHETTSMMLQVLFQQYPGFREVRMIEAKPGIAFVEFEDDVQSSMAMQALQGFKITPQNPMAVTYAKKTVVPLDSDPPCKIGMEMEANELVVEIDLENTIRSFSLTCEAFYSIEAHHRKTLKPLRAELLSRALHRYPHIEHLDLTLCPRIEDSMLKTDLSNGVELNDLATAAIAEAKNLEKLWLARCKLITEMGIGCIAVGYRKLRLVSDLGVELLASKCKDIRSLDLSYLQITEKCLPSILQLQHLEDLVLEGCLGIDDDGLSTLQQSCKSLENISHVSLSSLISDAENLGELTLAYGPTVTADLAKCLQNFSVLKSVKLDCCVVKCSGIRAIWKLKVLEIRGCPHVSSKGISAIAVGCRQLVVLDIKKCFDINNNAMHPVAHCSQNLKQNMTMLHLRGLTPNGLAAALLACRGITKVKLHATFKPLLPKSLLDYIKAQSCKFLWRDKAFQVEMDPKGWKLHFGQSLESP</sequence>
<evidence type="ECO:0000256" key="2">
    <source>
        <dbReference type="ARBA" id="ARBA00007243"/>
    </source>
</evidence>
<dbReference type="PANTHER" id="PTHR33703">
    <property type="entry name" value="OS07G0691300 PROTEIN"/>
    <property type="match status" value="1"/>
</dbReference>
<dbReference type="SMART" id="SM00360">
    <property type="entry name" value="RRM"/>
    <property type="match status" value="2"/>
</dbReference>
<comment type="caution">
    <text evidence="13">The sequence shown here is derived from an EMBL/GenBank/DDBJ whole genome shotgun (WGS) entry which is preliminary data.</text>
</comment>
<dbReference type="GO" id="GO:0003723">
    <property type="term" value="F:RNA binding"/>
    <property type="evidence" value="ECO:0007669"/>
    <property type="project" value="UniProtKB-UniRule"/>
</dbReference>
<dbReference type="InterPro" id="IPR012677">
    <property type="entry name" value="Nucleotide-bd_a/b_plait_sf"/>
</dbReference>
<dbReference type="PANTHER" id="PTHR33703:SF1">
    <property type="entry name" value="WOUND-INDUCED PROTEIN 1"/>
    <property type="match status" value="1"/>
</dbReference>
<organism evidence="13 14">
    <name type="scientific">Populus deltoides</name>
    <name type="common">Eastern poplar</name>
    <name type="synonym">Eastern cottonwood</name>
    <dbReference type="NCBI Taxonomy" id="3696"/>
    <lineage>
        <taxon>Eukaryota</taxon>
        <taxon>Viridiplantae</taxon>
        <taxon>Streptophyta</taxon>
        <taxon>Embryophyta</taxon>
        <taxon>Tracheophyta</taxon>
        <taxon>Spermatophyta</taxon>
        <taxon>Magnoliopsida</taxon>
        <taxon>eudicotyledons</taxon>
        <taxon>Gunneridae</taxon>
        <taxon>Pentapetalae</taxon>
        <taxon>rosids</taxon>
        <taxon>fabids</taxon>
        <taxon>Malpighiales</taxon>
        <taxon>Salicaceae</taxon>
        <taxon>Saliceae</taxon>
        <taxon>Populus</taxon>
    </lineage>
</organism>
<keyword evidence="4" id="KW-0747">Spliceosome</keyword>
<keyword evidence="5" id="KW-0677">Repeat</keyword>
<evidence type="ECO:0000259" key="12">
    <source>
        <dbReference type="PROSITE" id="PS50102"/>
    </source>
</evidence>